<proteinExistence type="predicted"/>
<dbReference type="AlphaFoldDB" id="A0A542EQ06"/>
<dbReference type="EMBL" id="VFMM01000001">
    <property type="protein sequence ID" value="TQJ17437.1"/>
    <property type="molecule type" value="Genomic_DNA"/>
</dbReference>
<comment type="caution">
    <text evidence="2">The sequence shown here is derived from an EMBL/GenBank/DDBJ whole genome shotgun (WGS) entry which is preliminary data.</text>
</comment>
<feature type="compositionally biased region" description="Low complexity" evidence="1">
    <location>
        <begin position="288"/>
        <end position="318"/>
    </location>
</feature>
<sequence length="503" mass="53653">MNLIGAWRRRQHDRELLYGPKVLLPGGPEQWIEDSLDWLIARFGVEPLRRRPVLPSTFVPAGYDGSERAARELCLKVCAWMEVPDDRIRFSFRMTEIRAAARSAAAHRLHADHPELIAVSGLQATMSPPEVAALAASGYAPEIAALTDRELTAEVKRTTAIQQESDPTRRTNLTRQANAIWTTPPGTTSRAAWLNLRSPTQSTGSNPRPSRPNPRSTEHPAGSDSPAADLDVRSAGDPASTSSGPGRPDLRSAGGPAASDSHVAGPDVRSAGGPVGISSGADRPDLRSAASPAASDSHAAGLDMRSAGGPAGSSSGPARLDVPSAGGPAGRSWHELQSAGRQADRLEGVAGDCHDTVGAWQDGTAVMLAADTLADPAAVVAATAHELGHEVLWGYHLLERGRPDAEAMTDLFAIFHGFGIFLANQAVERVPGRRSMRQTLGYLGERGASDALAAYCFRRHQLWPETLLPMMPPELDRTVRIRTFTRLATLVKNAEIDSIQEGI</sequence>
<accession>A0A542EQ06</accession>
<feature type="region of interest" description="Disordered" evidence="1">
    <location>
        <begin position="159"/>
        <end position="342"/>
    </location>
</feature>
<name>A0A542EQ06_9ACTN</name>
<evidence type="ECO:0000313" key="3">
    <source>
        <dbReference type="Proteomes" id="UP000316298"/>
    </source>
</evidence>
<evidence type="ECO:0000313" key="2">
    <source>
        <dbReference type="EMBL" id="TQJ17437.1"/>
    </source>
</evidence>
<dbReference type="OrthoDB" id="3803364at2"/>
<keyword evidence="3" id="KW-1185">Reference proteome</keyword>
<dbReference type="Proteomes" id="UP000316298">
    <property type="component" value="Unassembled WGS sequence"/>
</dbReference>
<gene>
    <name evidence="2" type="ORF">FB475_1555</name>
</gene>
<organism evidence="2 3">
    <name type="scientific">Kribbella jejuensis</name>
    <dbReference type="NCBI Taxonomy" id="236068"/>
    <lineage>
        <taxon>Bacteria</taxon>
        <taxon>Bacillati</taxon>
        <taxon>Actinomycetota</taxon>
        <taxon>Actinomycetes</taxon>
        <taxon>Propionibacteriales</taxon>
        <taxon>Kribbellaceae</taxon>
        <taxon>Kribbella</taxon>
    </lineage>
</organism>
<evidence type="ECO:0000256" key="1">
    <source>
        <dbReference type="SAM" id="MobiDB-lite"/>
    </source>
</evidence>
<reference evidence="2 3" key="1">
    <citation type="submission" date="2019-06" db="EMBL/GenBank/DDBJ databases">
        <title>Sequencing the genomes of 1000 actinobacteria strains.</title>
        <authorList>
            <person name="Klenk H.-P."/>
        </authorList>
    </citation>
    <scope>NUCLEOTIDE SEQUENCE [LARGE SCALE GENOMIC DNA]</scope>
    <source>
        <strain evidence="2 3">DSM 17305</strain>
    </source>
</reference>
<dbReference type="RefSeq" id="WP_141853866.1">
    <property type="nucleotide sequence ID" value="NZ_BAAAKA010000012.1"/>
</dbReference>
<feature type="compositionally biased region" description="Polar residues" evidence="1">
    <location>
        <begin position="159"/>
        <end position="190"/>
    </location>
</feature>
<protein>
    <submittedName>
        <fullName evidence="2">Uncharacterized protein</fullName>
    </submittedName>
</protein>